<evidence type="ECO:0000256" key="2">
    <source>
        <dbReference type="ARBA" id="ARBA00005124"/>
    </source>
</evidence>
<dbReference type="EMBL" id="MGDB01000051">
    <property type="protein sequence ID" value="OGL42335.1"/>
    <property type="molecule type" value="Genomic_DNA"/>
</dbReference>
<dbReference type="SUPFAM" id="SSF82649">
    <property type="entry name" value="SufE/NifU"/>
    <property type="match status" value="1"/>
</dbReference>
<keyword evidence="4" id="KW-0436">Ligase</keyword>
<name>A0A1F7RL76_9BACT</name>
<evidence type="ECO:0000313" key="10">
    <source>
        <dbReference type="Proteomes" id="UP000178526"/>
    </source>
</evidence>
<dbReference type="Gene3D" id="3.30.930.10">
    <property type="entry name" value="Bira Bifunctional Protein, Domain 2"/>
    <property type="match status" value="1"/>
</dbReference>
<evidence type="ECO:0000256" key="7">
    <source>
        <dbReference type="ARBA" id="ARBA00048037"/>
    </source>
</evidence>
<evidence type="ECO:0000313" key="9">
    <source>
        <dbReference type="EMBL" id="OGL42335.1"/>
    </source>
</evidence>
<comment type="pathway">
    <text evidence="1">Protein modification; protein lipoylation via exogenous pathway; protein N(6)-(lipoyl)lysine from lipoate: step 2/2.</text>
</comment>
<dbReference type="InterPro" id="IPR004143">
    <property type="entry name" value="BPL_LPL_catalytic"/>
</dbReference>
<dbReference type="CDD" id="cd16443">
    <property type="entry name" value="LplA"/>
    <property type="match status" value="1"/>
</dbReference>
<evidence type="ECO:0000256" key="6">
    <source>
        <dbReference type="ARBA" id="ARBA00022840"/>
    </source>
</evidence>
<protein>
    <recommendedName>
        <fullName evidence="3">lipoate--protein ligase</fullName>
        <ecNumber evidence="3">6.3.1.20</ecNumber>
    </recommendedName>
</protein>
<evidence type="ECO:0000256" key="3">
    <source>
        <dbReference type="ARBA" id="ARBA00012367"/>
    </source>
</evidence>
<dbReference type="AlphaFoldDB" id="A0A1F7RL76"/>
<evidence type="ECO:0000256" key="4">
    <source>
        <dbReference type="ARBA" id="ARBA00022598"/>
    </source>
</evidence>
<proteinExistence type="predicted"/>
<dbReference type="GO" id="GO:0005524">
    <property type="term" value="F:ATP binding"/>
    <property type="evidence" value="ECO:0007669"/>
    <property type="project" value="UniProtKB-KW"/>
</dbReference>
<dbReference type="Gene3D" id="3.30.390.50">
    <property type="entry name" value="CO dehydrogenase flavoprotein, C-terminal domain"/>
    <property type="match status" value="1"/>
</dbReference>
<dbReference type="GO" id="GO:0009249">
    <property type="term" value="P:protein lipoylation"/>
    <property type="evidence" value="ECO:0007669"/>
    <property type="project" value="UniProtKB-ARBA"/>
</dbReference>
<dbReference type="PANTHER" id="PTHR43679:SF2">
    <property type="entry name" value="OCTANOYL-[GCVH]:PROTEIN N-OCTANOYLTRANSFERASE"/>
    <property type="match status" value="1"/>
</dbReference>
<keyword evidence="5" id="KW-0547">Nucleotide-binding</keyword>
<comment type="caution">
    <text evidence="9">The sequence shown here is derived from an EMBL/GenBank/DDBJ whole genome shotgun (WGS) entry which is preliminary data.</text>
</comment>
<dbReference type="Pfam" id="PF10437">
    <property type="entry name" value="Lip_prot_lig_C"/>
    <property type="match status" value="1"/>
</dbReference>
<dbReference type="GO" id="GO:0016979">
    <property type="term" value="F:lipoate-protein ligase activity"/>
    <property type="evidence" value="ECO:0007669"/>
    <property type="project" value="UniProtKB-EC"/>
</dbReference>
<dbReference type="Pfam" id="PF21948">
    <property type="entry name" value="LplA-B_cat"/>
    <property type="match status" value="1"/>
</dbReference>
<feature type="domain" description="BPL/LPL catalytic" evidence="8">
    <location>
        <begin position="33"/>
        <end position="226"/>
    </location>
</feature>
<reference evidence="9 10" key="1">
    <citation type="journal article" date="2016" name="Nat. Commun.">
        <title>Thousands of microbial genomes shed light on interconnected biogeochemical processes in an aquifer system.</title>
        <authorList>
            <person name="Anantharaman K."/>
            <person name="Brown C.T."/>
            <person name="Hug L.A."/>
            <person name="Sharon I."/>
            <person name="Castelle C.J."/>
            <person name="Probst A.J."/>
            <person name="Thomas B.C."/>
            <person name="Singh A."/>
            <person name="Wilkins M.J."/>
            <person name="Karaoz U."/>
            <person name="Brodie E.L."/>
            <person name="Williams K.H."/>
            <person name="Hubbard S.S."/>
            <person name="Banfield J.F."/>
        </authorList>
    </citation>
    <scope>NUCLEOTIDE SEQUENCE [LARGE SCALE GENOMIC DNA]</scope>
</reference>
<evidence type="ECO:0000259" key="8">
    <source>
        <dbReference type="PROSITE" id="PS51733"/>
    </source>
</evidence>
<dbReference type="Proteomes" id="UP000178526">
    <property type="component" value="Unassembled WGS sequence"/>
</dbReference>
<organism evidence="9 10">
    <name type="scientific">Candidatus Schekmanbacteria bacterium GWA2_38_11</name>
    <dbReference type="NCBI Taxonomy" id="1817876"/>
    <lineage>
        <taxon>Bacteria</taxon>
        <taxon>Candidatus Schekmaniibacteriota</taxon>
    </lineage>
</organism>
<evidence type="ECO:0000256" key="1">
    <source>
        <dbReference type="ARBA" id="ARBA00005085"/>
    </source>
</evidence>
<comment type="catalytic activity">
    <reaction evidence="7">
        <text>L-lysyl-[lipoyl-carrier protein] + (R)-lipoate + ATP = N(6)-[(R)-lipoyl]-L-lysyl-[lipoyl-carrier protein] + AMP + diphosphate + H(+)</text>
        <dbReference type="Rhea" id="RHEA:49288"/>
        <dbReference type="Rhea" id="RHEA-COMP:10500"/>
        <dbReference type="Rhea" id="RHEA-COMP:10502"/>
        <dbReference type="ChEBI" id="CHEBI:15378"/>
        <dbReference type="ChEBI" id="CHEBI:29969"/>
        <dbReference type="ChEBI" id="CHEBI:30616"/>
        <dbReference type="ChEBI" id="CHEBI:33019"/>
        <dbReference type="ChEBI" id="CHEBI:83088"/>
        <dbReference type="ChEBI" id="CHEBI:83099"/>
        <dbReference type="ChEBI" id="CHEBI:456215"/>
        <dbReference type="EC" id="6.3.1.20"/>
    </reaction>
</comment>
<dbReference type="InterPro" id="IPR019491">
    <property type="entry name" value="Lipoate_protein_ligase_C"/>
</dbReference>
<dbReference type="InterPro" id="IPR050664">
    <property type="entry name" value="Octanoyltrans_LipM/LipL"/>
</dbReference>
<dbReference type="InterPro" id="IPR045864">
    <property type="entry name" value="aa-tRNA-synth_II/BPL/LPL"/>
</dbReference>
<accession>A0A1F7RL76</accession>
<dbReference type="PANTHER" id="PTHR43679">
    <property type="entry name" value="OCTANOYLTRANSFERASE LIPM-RELATED"/>
    <property type="match status" value="1"/>
</dbReference>
<dbReference type="EC" id="6.3.1.20" evidence="3"/>
<keyword evidence="6" id="KW-0067">ATP-binding</keyword>
<comment type="pathway">
    <text evidence="2">Protein modification; protein lipoylation via exogenous pathway; protein N(6)-(lipoyl)lysine from lipoate: step 1/2.</text>
</comment>
<gene>
    <name evidence="9" type="ORF">A2042_05460</name>
</gene>
<dbReference type="PROSITE" id="PS51733">
    <property type="entry name" value="BPL_LPL_CATALYTIC"/>
    <property type="match status" value="1"/>
</dbReference>
<dbReference type="UniPathway" id="UPA00537">
    <property type="reaction ID" value="UER00594"/>
</dbReference>
<evidence type="ECO:0000256" key="5">
    <source>
        <dbReference type="ARBA" id="ARBA00022741"/>
    </source>
</evidence>
<sequence length="352" mass="40089">METWRYIKEWERLASTAYGLSVDDTLPYSVHENNSPPILHLYRFRPSVIVGKYQDIKAALKIDRCTARGIEYNRRSTGGGTVIMGEKTVALGFGIGMDHPKMKGGIRGIFDILGGVIINSLQKFGIKACFRPKNDIEVNGRKIAGLSASTEVGNALLFHTSLLIDFDIPLMLDIMNTPAEKVYDKGYNCFSQRMTTMEMELGRKLDIQEVMNTVKKSFEETFEISFEEDQLTSFEKERIEWFIKKRYTSDEWIFSKRHPRFKMGQGLLKTPGGLLQVYISLAGQLIDSLMITGDFFSTSRDINRIESALKFIPADRENIEKVLKDIWSENLIYSIDPFTLTEAILKAKEGCL</sequence>
<dbReference type="SUPFAM" id="SSF55681">
    <property type="entry name" value="Class II aaRS and biotin synthetases"/>
    <property type="match status" value="1"/>
</dbReference>